<gene>
    <name evidence="1" type="ORF">I8J30_23260</name>
</gene>
<dbReference type="EMBL" id="JAGKSP010000012">
    <property type="protein sequence ID" value="MBP3965639.1"/>
    <property type="molecule type" value="Genomic_DNA"/>
</dbReference>
<sequence length="204" mass="22549">MKKSLALIIEQLESRQTMQALSPKRVWDAALDQEIAALPLISAGTPKSAVPALIALKAGLHLLNESLDASHEQSQEIEDDPTGCYWHGIMHRMEGDFSNANYWFSNAGAHPAMESLQTRVADWLQNSVILGDLQEGAIRDALQVIKRQVRWQAPALTSMIALQESGTISEEARGAIEYVQHMELMELFAYTHQAAKRAVAESSI</sequence>
<organism evidence="1 2">
    <name type="scientific">Paenibacillus lignilyticus</name>
    <dbReference type="NCBI Taxonomy" id="1172615"/>
    <lineage>
        <taxon>Bacteria</taxon>
        <taxon>Bacillati</taxon>
        <taxon>Bacillota</taxon>
        <taxon>Bacilli</taxon>
        <taxon>Bacillales</taxon>
        <taxon>Paenibacillaceae</taxon>
        <taxon>Paenibacillus</taxon>
    </lineage>
</organism>
<dbReference type="RefSeq" id="WP_091212975.1">
    <property type="nucleotide sequence ID" value="NZ_JAGKSP010000012.1"/>
</dbReference>
<evidence type="ECO:0000313" key="2">
    <source>
        <dbReference type="Proteomes" id="UP000673394"/>
    </source>
</evidence>
<name>A0ABS5CID4_9BACL</name>
<dbReference type="Proteomes" id="UP000673394">
    <property type="component" value="Unassembled WGS sequence"/>
</dbReference>
<accession>A0ABS5CID4</accession>
<evidence type="ECO:0000313" key="1">
    <source>
        <dbReference type="EMBL" id="MBP3965639.1"/>
    </source>
</evidence>
<keyword evidence="2" id="KW-1185">Reference proteome</keyword>
<proteinExistence type="predicted"/>
<protein>
    <submittedName>
        <fullName evidence="1">Uncharacterized protein</fullName>
    </submittedName>
</protein>
<comment type="caution">
    <text evidence="1">The sequence shown here is derived from an EMBL/GenBank/DDBJ whole genome shotgun (WGS) entry which is preliminary data.</text>
</comment>
<reference evidence="1 2" key="1">
    <citation type="submission" date="2021-04" db="EMBL/GenBank/DDBJ databases">
        <title>Paenibacillus sp. DLE-14 whole genome sequence.</title>
        <authorList>
            <person name="Ham Y.J."/>
        </authorList>
    </citation>
    <scope>NUCLEOTIDE SEQUENCE [LARGE SCALE GENOMIC DNA]</scope>
    <source>
        <strain evidence="1 2">DLE-14</strain>
    </source>
</reference>